<dbReference type="OrthoDB" id="4113332at2"/>
<evidence type="ECO:0000313" key="5">
    <source>
        <dbReference type="EMBL" id="SEF36889.1"/>
    </source>
</evidence>
<accession>A0A1H5RF32</accession>
<dbReference type="RefSeq" id="WP_086681510.1">
    <property type="nucleotide sequence ID" value="NZ_FNUJ01000011.1"/>
</dbReference>
<dbReference type="Pfam" id="PF11774">
    <property type="entry name" value="Lsr2"/>
    <property type="match status" value="1"/>
</dbReference>
<evidence type="ECO:0000259" key="4">
    <source>
        <dbReference type="Pfam" id="PF23359"/>
    </source>
</evidence>
<sequence length="144" mass="15624">MAQKVLVEMVDDIDGGAANQTVPFSLDGVSYEIDLSDDNAAALRDELARYVAAGRRIGGRKVRLAAGESTQSKKPGTAAADRERSRQIREWANNNGYTVSERGRLSSEIIEAFEANDGQPIVVDEPAPVARKRAPRKKVVATKK</sequence>
<dbReference type="InterPro" id="IPR036625">
    <property type="entry name" value="E3-bd_dom_sf"/>
</dbReference>
<dbReference type="GO" id="GO:0003677">
    <property type="term" value="F:DNA binding"/>
    <property type="evidence" value="ECO:0007669"/>
    <property type="project" value="UniProtKB-KW"/>
</dbReference>
<dbReference type="EMBL" id="FNUJ01000011">
    <property type="protein sequence ID" value="SEF36889.1"/>
    <property type="molecule type" value="Genomic_DNA"/>
</dbReference>
<dbReference type="AlphaFoldDB" id="A0A1H5RF32"/>
<organism evidence="5 6">
    <name type="scientific">Amycolatopsis pretoriensis</name>
    <dbReference type="NCBI Taxonomy" id="218821"/>
    <lineage>
        <taxon>Bacteria</taxon>
        <taxon>Bacillati</taxon>
        <taxon>Actinomycetota</taxon>
        <taxon>Actinomycetes</taxon>
        <taxon>Pseudonocardiales</taxon>
        <taxon>Pseudonocardiaceae</taxon>
        <taxon>Amycolatopsis</taxon>
    </lineage>
</organism>
<dbReference type="InterPro" id="IPR042261">
    <property type="entry name" value="Lsr2-like_dimerization"/>
</dbReference>
<dbReference type="STRING" id="218821.SAMN05421837_111310"/>
<evidence type="ECO:0000256" key="2">
    <source>
        <dbReference type="SAM" id="MobiDB-lite"/>
    </source>
</evidence>
<keyword evidence="1" id="KW-0238">DNA-binding</keyword>
<dbReference type="Gene3D" id="3.30.60.230">
    <property type="entry name" value="Lsr2, dimerization domain"/>
    <property type="match status" value="1"/>
</dbReference>
<dbReference type="InterPro" id="IPR055370">
    <property type="entry name" value="Lsr2_DNA-bd"/>
</dbReference>
<evidence type="ECO:0000313" key="6">
    <source>
        <dbReference type="Proteomes" id="UP000198878"/>
    </source>
</evidence>
<protein>
    <submittedName>
        <fullName evidence="5">Lsr2 protein</fullName>
    </submittedName>
</protein>
<dbReference type="GO" id="GO:0016746">
    <property type="term" value="F:acyltransferase activity"/>
    <property type="evidence" value="ECO:0007669"/>
    <property type="project" value="InterPro"/>
</dbReference>
<dbReference type="Proteomes" id="UP000198878">
    <property type="component" value="Unassembled WGS sequence"/>
</dbReference>
<name>A0A1H5RF32_9PSEU</name>
<proteinExistence type="predicted"/>
<feature type="region of interest" description="Disordered" evidence="2">
    <location>
        <begin position="65"/>
        <end position="89"/>
    </location>
</feature>
<dbReference type="InterPro" id="IPR024412">
    <property type="entry name" value="Lsr2_dim_dom"/>
</dbReference>
<dbReference type="Gene3D" id="4.10.320.10">
    <property type="entry name" value="E3-binding domain"/>
    <property type="match status" value="1"/>
</dbReference>
<reference evidence="6" key="1">
    <citation type="submission" date="2016-10" db="EMBL/GenBank/DDBJ databases">
        <authorList>
            <person name="Varghese N."/>
            <person name="Submissions S."/>
        </authorList>
    </citation>
    <scope>NUCLEOTIDE SEQUENCE [LARGE SCALE GENOMIC DNA]</scope>
    <source>
        <strain evidence="6">DSM 44654</strain>
    </source>
</reference>
<keyword evidence="6" id="KW-1185">Reference proteome</keyword>
<evidence type="ECO:0000259" key="3">
    <source>
        <dbReference type="Pfam" id="PF11774"/>
    </source>
</evidence>
<gene>
    <name evidence="5" type="ORF">SAMN05421837_111310</name>
</gene>
<feature type="compositionally biased region" description="Basic and acidic residues" evidence="2">
    <location>
        <begin position="80"/>
        <end position="89"/>
    </location>
</feature>
<evidence type="ECO:0000256" key="1">
    <source>
        <dbReference type="ARBA" id="ARBA00023125"/>
    </source>
</evidence>
<feature type="domain" description="Lsr2 dimerization" evidence="3">
    <location>
        <begin position="1"/>
        <end position="58"/>
    </location>
</feature>
<feature type="domain" description="Lsr2 DNA-binding" evidence="4">
    <location>
        <begin position="80"/>
        <end position="115"/>
    </location>
</feature>
<dbReference type="Pfam" id="PF23359">
    <property type="entry name" value="Lsr2_DNA-bd"/>
    <property type="match status" value="1"/>
</dbReference>